<keyword evidence="3" id="KW-0560">Oxidoreductase</keyword>
<keyword evidence="2" id="KW-0521">NADP</keyword>
<dbReference type="PRINTS" id="PR00080">
    <property type="entry name" value="SDRFAMILY"/>
</dbReference>
<dbReference type="InterPro" id="IPR020904">
    <property type="entry name" value="Sc_DH/Rdtase_CS"/>
</dbReference>
<protein>
    <submittedName>
        <fullName evidence="4">Uncharacterized protein</fullName>
    </submittedName>
</protein>
<evidence type="ECO:0000256" key="2">
    <source>
        <dbReference type="ARBA" id="ARBA00022857"/>
    </source>
</evidence>
<dbReference type="OrthoDB" id="5325318at2759"/>
<sequence length="279" mass="29956">MAPSIADVVAQDALYHKTRTLLDLLTLKNKVTVLTGAGRGIGLSLARVAAELGSDVALLDVLPNPPEDIKELEERFGIRAKYYQADVTNLPQLTEVVDKIKTEFGQINNCVSAAGICIDKPFLDHTWDDSVRTVNVNILGSFFIAQLTAKAMKEQKSGGSIVLVSSSASHIYTTSRCMSIYSASKGAISALTTNLAVELAEHDIRVNAIAPGFIATEMVVDQASTDPQLWIDFNEAIPLKRMGRREDLKGVVALLLSPASSFITGGEYAVDGGMTCGRK</sequence>
<reference evidence="4 5" key="1">
    <citation type="submission" date="2015-01" db="EMBL/GenBank/DDBJ databases">
        <title>The Genome Sequence of Exophiala xenobiotica CBS118157.</title>
        <authorList>
            <consortium name="The Broad Institute Genomics Platform"/>
            <person name="Cuomo C."/>
            <person name="de Hoog S."/>
            <person name="Gorbushina A."/>
            <person name="Stielow B."/>
            <person name="Teixiera M."/>
            <person name="Abouelleil A."/>
            <person name="Chapman S.B."/>
            <person name="Priest M."/>
            <person name="Young S.K."/>
            <person name="Wortman J."/>
            <person name="Nusbaum C."/>
            <person name="Birren B."/>
        </authorList>
    </citation>
    <scope>NUCLEOTIDE SEQUENCE [LARGE SCALE GENOMIC DNA]</scope>
    <source>
        <strain evidence="4 5">CBS 118157</strain>
    </source>
</reference>
<dbReference type="GeneID" id="25331749"/>
<dbReference type="SUPFAM" id="SSF51735">
    <property type="entry name" value="NAD(P)-binding Rossmann-fold domains"/>
    <property type="match status" value="1"/>
</dbReference>
<dbReference type="AlphaFoldDB" id="A0A0D2ETD2"/>
<dbReference type="PANTHER" id="PTHR43008:SF4">
    <property type="entry name" value="CHAIN DEHYDROGENASE, PUTATIVE (AFU_ORTHOLOGUE AFUA_4G08710)-RELATED"/>
    <property type="match status" value="1"/>
</dbReference>
<dbReference type="FunFam" id="3.40.50.720:FF:000084">
    <property type="entry name" value="Short-chain dehydrogenase reductase"/>
    <property type="match status" value="1"/>
</dbReference>
<accession>A0A0D2ETD2</accession>
<organism evidence="4 5">
    <name type="scientific">Exophiala xenobiotica</name>
    <dbReference type="NCBI Taxonomy" id="348802"/>
    <lineage>
        <taxon>Eukaryota</taxon>
        <taxon>Fungi</taxon>
        <taxon>Dikarya</taxon>
        <taxon>Ascomycota</taxon>
        <taxon>Pezizomycotina</taxon>
        <taxon>Eurotiomycetes</taxon>
        <taxon>Chaetothyriomycetidae</taxon>
        <taxon>Chaetothyriales</taxon>
        <taxon>Herpotrichiellaceae</taxon>
        <taxon>Exophiala</taxon>
    </lineage>
</organism>
<dbReference type="EMBL" id="KN847322">
    <property type="protein sequence ID" value="KIW51089.1"/>
    <property type="molecule type" value="Genomic_DNA"/>
</dbReference>
<name>A0A0D2ETD2_9EURO</name>
<evidence type="ECO:0000256" key="1">
    <source>
        <dbReference type="ARBA" id="ARBA00006484"/>
    </source>
</evidence>
<dbReference type="Pfam" id="PF13561">
    <property type="entry name" value="adh_short_C2"/>
    <property type="match status" value="1"/>
</dbReference>
<dbReference type="PROSITE" id="PS00061">
    <property type="entry name" value="ADH_SHORT"/>
    <property type="match status" value="1"/>
</dbReference>
<comment type="similarity">
    <text evidence="1">Belongs to the short-chain dehydrogenases/reductases (SDR) family.</text>
</comment>
<dbReference type="PANTHER" id="PTHR43008">
    <property type="entry name" value="BENZIL REDUCTASE"/>
    <property type="match status" value="1"/>
</dbReference>
<dbReference type="InterPro" id="IPR036291">
    <property type="entry name" value="NAD(P)-bd_dom_sf"/>
</dbReference>
<dbReference type="GO" id="GO:0016616">
    <property type="term" value="F:oxidoreductase activity, acting on the CH-OH group of donors, NAD or NADP as acceptor"/>
    <property type="evidence" value="ECO:0007669"/>
    <property type="project" value="UniProtKB-ARBA"/>
</dbReference>
<evidence type="ECO:0000313" key="5">
    <source>
        <dbReference type="Proteomes" id="UP000054342"/>
    </source>
</evidence>
<evidence type="ECO:0000256" key="3">
    <source>
        <dbReference type="ARBA" id="ARBA00023002"/>
    </source>
</evidence>
<dbReference type="PRINTS" id="PR00081">
    <property type="entry name" value="GDHRDH"/>
</dbReference>
<dbReference type="HOGENOM" id="CLU_010194_1_1_1"/>
<dbReference type="Gene3D" id="3.40.50.720">
    <property type="entry name" value="NAD(P)-binding Rossmann-like Domain"/>
    <property type="match status" value="1"/>
</dbReference>
<evidence type="ECO:0000313" key="4">
    <source>
        <dbReference type="EMBL" id="KIW51089.1"/>
    </source>
</evidence>
<proteinExistence type="inferred from homology"/>
<dbReference type="RefSeq" id="XP_013311673.1">
    <property type="nucleotide sequence ID" value="XM_013456219.1"/>
</dbReference>
<dbReference type="Proteomes" id="UP000054342">
    <property type="component" value="Unassembled WGS sequence"/>
</dbReference>
<dbReference type="GO" id="GO:0050664">
    <property type="term" value="F:oxidoreductase activity, acting on NAD(P)H, oxygen as acceptor"/>
    <property type="evidence" value="ECO:0007669"/>
    <property type="project" value="TreeGrafter"/>
</dbReference>
<gene>
    <name evidence="4" type="ORF">PV05_09841</name>
</gene>
<dbReference type="STRING" id="348802.A0A0D2ETD2"/>
<dbReference type="InterPro" id="IPR002347">
    <property type="entry name" value="SDR_fam"/>
</dbReference>
<keyword evidence="5" id="KW-1185">Reference proteome</keyword>